<dbReference type="EMBL" id="MVGC01004730">
    <property type="protein sequence ID" value="RJE16466.1"/>
    <property type="molecule type" value="Genomic_DNA"/>
</dbReference>
<comment type="caution">
    <text evidence="2">The sequence shown here is derived from an EMBL/GenBank/DDBJ whole genome shotgun (WGS) entry which is preliminary data.</text>
</comment>
<organism evidence="2 3">
    <name type="scientific">Aspergillus sclerotialis</name>
    <dbReference type="NCBI Taxonomy" id="2070753"/>
    <lineage>
        <taxon>Eukaryota</taxon>
        <taxon>Fungi</taxon>
        <taxon>Dikarya</taxon>
        <taxon>Ascomycota</taxon>
        <taxon>Pezizomycotina</taxon>
        <taxon>Eurotiomycetes</taxon>
        <taxon>Eurotiomycetidae</taxon>
        <taxon>Eurotiales</taxon>
        <taxon>Aspergillaceae</taxon>
        <taxon>Aspergillus</taxon>
        <taxon>Aspergillus subgen. Polypaecilum</taxon>
    </lineage>
</organism>
<protein>
    <submittedName>
        <fullName evidence="2">Uncharacterized protein</fullName>
    </submittedName>
</protein>
<dbReference type="AlphaFoldDB" id="A0A3A2Z0Q2"/>
<evidence type="ECO:0000313" key="2">
    <source>
        <dbReference type="EMBL" id="RJE16466.1"/>
    </source>
</evidence>
<sequence>MDSKDDEIEPLTVPAHTTSVTENAETLVDSNVQEPDALVNSQGQAAVSATDTDDGTLDADLGS</sequence>
<evidence type="ECO:0000256" key="1">
    <source>
        <dbReference type="SAM" id="MobiDB-lite"/>
    </source>
</evidence>
<gene>
    <name evidence="2" type="ORF">PHISCL_11197</name>
</gene>
<feature type="region of interest" description="Disordered" evidence="1">
    <location>
        <begin position="38"/>
        <end position="63"/>
    </location>
</feature>
<proteinExistence type="predicted"/>
<name>A0A3A2Z0Q2_9EURO</name>
<feature type="compositionally biased region" description="Polar residues" evidence="1">
    <location>
        <begin position="38"/>
        <end position="47"/>
    </location>
</feature>
<accession>A0A3A2Z0Q2</accession>
<reference evidence="3" key="1">
    <citation type="submission" date="2017-02" db="EMBL/GenBank/DDBJ databases">
        <authorList>
            <person name="Tafer H."/>
            <person name="Lopandic K."/>
        </authorList>
    </citation>
    <scope>NUCLEOTIDE SEQUENCE [LARGE SCALE GENOMIC DNA]</scope>
    <source>
        <strain evidence="3">CBS 366.77</strain>
    </source>
</reference>
<keyword evidence="3" id="KW-1185">Reference proteome</keyword>
<evidence type="ECO:0000313" key="3">
    <source>
        <dbReference type="Proteomes" id="UP000266188"/>
    </source>
</evidence>
<dbReference type="Proteomes" id="UP000266188">
    <property type="component" value="Unassembled WGS sequence"/>
</dbReference>
<feature type="region of interest" description="Disordered" evidence="1">
    <location>
        <begin position="1"/>
        <end position="23"/>
    </location>
</feature>
<feature type="non-terminal residue" evidence="2">
    <location>
        <position position="63"/>
    </location>
</feature>